<evidence type="ECO:0008006" key="3">
    <source>
        <dbReference type="Google" id="ProtNLM"/>
    </source>
</evidence>
<organism evidence="1 2">
    <name type="scientific">Nocardia arthritidis</name>
    <dbReference type="NCBI Taxonomy" id="228602"/>
    <lineage>
        <taxon>Bacteria</taxon>
        <taxon>Bacillati</taxon>
        <taxon>Actinomycetota</taxon>
        <taxon>Actinomycetes</taxon>
        <taxon>Mycobacteriales</taxon>
        <taxon>Nocardiaceae</taxon>
        <taxon>Nocardia</taxon>
    </lineage>
</organism>
<dbReference type="GO" id="GO:0042813">
    <property type="term" value="F:Wnt receptor activity"/>
    <property type="evidence" value="ECO:0007669"/>
    <property type="project" value="TreeGrafter"/>
</dbReference>
<dbReference type="KEGG" id="nah:F5544_12175"/>
<protein>
    <recommendedName>
        <fullName evidence="3">3-hydroxyacyl-CoA dehydrogenase</fullName>
    </recommendedName>
</protein>
<evidence type="ECO:0000313" key="1">
    <source>
        <dbReference type="EMBL" id="QIS10326.1"/>
    </source>
</evidence>
<accession>A0A6G9YB87</accession>
<dbReference type="Proteomes" id="UP000503540">
    <property type="component" value="Chromosome"/>
</dbReference>
<dbReference type="GO" id="GO:0060070">
    <property type="term" value="P:canonical Wnt signaling pathway"/>
    <property type="evidence" value="ECO:0007669"/>
    <property type="project" value="TreeGrafter"/>
</dbReference>
<dbReference type="PANTHER" id="PTHR46513">
    <property type="entry name" value="VITELLOGENIN RECEPTOR-LIKE PROTEIN-RELATED-RELATED"/>
    <property type="match status" value="1"/>
</dbReference>
<reference evidence="1 2" key="1">
    <citation type="journal article" date="2019" name="ACS Chem. Biol.">
        <title>Identification and Mobilization of a Cryptic Antibiotic Biosynthesis Gene Locus from a Human-Pathogenic Nocardia Isolate.</title>
        <authorList>
            <person name="Herisse M."/>
            <person name="Ishida K."/>
            <person name="Porter J.L."/>
            <person name="Howden B."/>
            <person name="Hertweck C."/>
            <person name="Stinear T.P."/>
            <person name="Pidot S.J."/>
        </authorList>
    </citation>
    <scope>NUCLEOTIDE SEQUENCE [LARGE SCALE GENOMIC DNA]</scope>
    <source>
        <strain evidence="1 2">AUSMDU00012717</strain>
    </source>
</reference>
<evidence type="ECO:0000313" key="2">
    <source>
        <dbReference type="Proteomes" id="UP000503540"/>
    </source>
</evidence>
<dbReference type="SMART" id="SM00135">
    <property type="entry name" value="LY"/>
    <property type="match status" value="3"/>
</dbReference>
<dbReference type="AlphaFoldDB" id="A0A6G9YB87"/>
<dbReference type="GO" id="GO:0005886">
    <property type="term" value="C:plasma membrane"/>
    <property type="evidence" value="ECO:0007669"/>
    <property type="project" value="TreeGrafter"/>
</dbReference>
<dbReference type="SUPFAM" id="SSF63825">
    <property type="entry name" value="YWTD domain"/>
    <property type="match status" value="1"/>
</dbReference>
<proteinExistence type="predicted"/>
<keyword evidence="2" id="KW-1185">Reference proteome</keyword>
<gene>
    <name evidence="1" type="ORF">F5544_12175</name>
</gene>
<dbReference type="InterPro" id="IPR000033">
    <property type="entry name" value="LDLR_classB_rpt"/>
</dbReference>
<dbReference type="Gene3D" id="2.120.10.30">
    <property type="entry name" value="TolB, C-terminal domain"/>
    <property type="match status" value="2"/>
</dbReference>
<dbReference type="EMBL" id="CP046172">
    <property type="protein sequence ID" value="QIS10326.1"/>
    <property type="molecule type" value="Genomic_DNA"/>
</dbReference>
<dbReference type="InterPro" id="IPR050778">
    <property type="entry name" value="Cueball_EGF_LRP_Nidogen"/>
</dbReference>
<dbReference type="PANTHER" id="PTHR46513:SF13">
    <property type="entry name" value="EGF-LIKE DOMAIN-CONTAINING PROTEIN"/>
    <property type="match status" value="1"/>
</dbReference>
<dbReference type="InterPro" id="IPR011042">
    <property type="entry name" value="6-blade_b-propeller_TolB-like"/>
</dbReference>
<sequence>MFRALLVLRINAHTIERIDLADNTVHTVVADTGPHPDGVVYDPSADRIYWTTMGTPRRVPGNDRDFTRRDGSVRSARLDGSDYRQVVPDGGLTTGKQLTADFATQRLYWSDREGCKVSRVNTDGSGRTDLVVNPHTDHRMSECVGIAIDSVNGQLYWTQKGPTDGGRGRILRAGLEIPAGETAATRSDIEILWDALPEPIDLHLDPAGTIYWTDRGAEPFGNTLNRAPIPRKGERGDQPEILARGFGEAIGVAVDTDLAYVTDLAGTVRAIPIDSSSSATEYVVTQFPGQPLTGIAGIPA</sequence>
<dbReference type="GO" id="GO:0017147">
    <property type="term" value="F:Wnt-protein binding"/>
    <property type="evidence" value="ECO:0007669"/>
    <property type="project" value="TreeGrafter"/>
</dbReference>
<dbReference type="RefSeq" id="WP_167473320.1">
    <property type="nucleotide sequence ID" value="NZ_CP046172.1"/>
</dbReference>
<name>A0A6G9YB87_9NOCA</name>